<evidence type="ECO:0000313" key="4">
    <source>
        <dbReference type="EMBL" id="CAH0028647.1"/>
    </source>
</evidence>
<dbReference type="Pfam" id="PF14214">
    <property type="entry name" value="Helitron_like_N"/>
    <property type="match status" value="1"/>
</dbReference>
<accession>A0A9N9YS81</accession>
<keyword evidence="5" id="KW-1185">Reference proteome</keyword>
<evidence type="ECO:0000259" key="3">
    <source>
        <dbReference type="Pfam" id="PF20209"/>
    </source>
</evidence>
<evidence type="ECO:0000256" key="1">
    <source>
        <dbReference type="SAM" id="MobiDB-lite"/>
    </source>
</evidence>
<comment type="caution">
    <text evidence="4">The sequence shown here is derived from an EMBL/GenBank/DDBJ whole genome shotgun (WGS) entry which is preliminary data.</text>
</comment>
<gene>
    <name evidence="4" type="ORF">CRHIZ90672A_00012114</name>
</gene>
<dbReference type="Proteomes" id="UP000696573">
    <property type="component" value="Unassembled WGS sequence"/>
</dbReference>
<feature type="domain" description="DUF6570" evidence="3">
    <location>
        <begin position="37"/>
        <end position="75"/>
    </location>
</feature>
<evidence type="ECO:0000259" key="2">
    <source>
        <dbReference type="Pfam" id="PF14214"/>
    </source>
</evidence>
<protein>
    <recommendedName>
        <fullName evidence="6">Helitron helicase-like domain-containing protein</fullName>
    </recommendedName>
</protein>
<dbReference type="EMBL" id="CABFNQ020000734">
    <property type="protein sequence ID" value="CAH0028647.1"/>
    <property type="molecule type" value="Genomic_DNA"/>
</dbReference>
<dbReference type="OrthoDB" id="5153853at2759"/>
<evidence type="ECO:0000313" key="5">
    <source>
        <dbReference type="Proteomes" id="UP000696573"/>
    </source>
</evidence>
<reference evidence="4" key="1">
    <citation type="submission" date="2021-10" db="EMBL/GenBank/DDBJ databases">
        <authorList>
            <person name="Piombo E."/>
        </authorList>
    </citation>
    <scope>NUCLEOTIDE SEQUENCE</scope>
</reference>
<name>A0A9N9YS81_9HYPO</name>
<evidence type="ECO:0008006" key="6">
    <source>
        <dbReference type="Google" id="ProtNLM"/>
    </source>
</evidence>
<dbReference type="AlphaFoldDB" id="A0A9N9YS81"/>
<dbReference type="InterPro" id="IPR025476">
    <property type="entry name" value="Helitron_helicase-like"/>
</dbReference>
<feature type="region of interest" description="Disordered" evidence="1">
    <location>
        <begin position="485"/>
        <end position="504"/>
    </location>
</feature>
<sequence length="504" mass="58560">MDECARCNTRWFDQHLSSQQICRKCNDADRRKADEEPFFYSQENHLDFGDVPEYLPELSQVEEMLIARAHVHVQLPEDGNVASSVLNEIVPDVDIEETVDEADLPAEDDFDGFAVPNMITGQTELEELRSFLEQEPAQPNEQVPLREAEPRSEPYILDLEQLRAAFVHDTPESATLLKSIVRYSGSIRGTRPFWIGKRQGLEAMVRGLGCPGTFMTFSAADVHWDSLHRHMPNYEQWLAADHREKMRIATSNLRDNPHIAAYHFHHRFTQFLKFVLKLKLNIIDHCLSTEFNDAVTKLTFEQAWGTFVSAFNPEPTRPMIPAAEAIMPKISSRQPLVSFVSKFMNKIAIERDWSAQELLRSEVIEDTGVRATVLLYEKYLRRSDEWESLIYFTSLTQIDHNQHTWRPFPIAANRILNYFPRYRSEVEHGTREDYCRIRLMLHHPYQSVDQLKIVEGEVFETFTAAFEYCEEVHQGAYPDDYYTELPPAQPLDFEEEPGEEEELP</sequence>
<organism evidence="4 5">
    <name type="scientific">Clonostachys rhizophaga</name>
    <dbReference type="NCBI Taxonomy" id="160324"/>
    <lineage>
        <taxon>Eukaryota</taxon>
        <taxon>Fungi</taxon>
        <taxon>Dikarya</taxon>
        <taxon>Ascomycota</taxon>
        <taxon>Pezizomycotina</taxon>
        <taxon>Sordariomycetes</taxon>
        <taxon>Hypocreomycetidae</taxon>
        <taxon>Hypocreales</taxon>
        <taxon>Bionectriaceae</taxon>
        <taxon>Clonostachys</taxon>
    </lineage>
</organism>
<feature type="domain" description="Helitron helicase-like" evidence="2">
    <location>
        <begin position="158"/>
        <end position="292"/>
    </location>
</feature>
<proteinExistence type="predicted"/>
<dbReference type="InterPro" id="IPR046700">
    <property type="entry name" value="DUF6570"/>
</dbReference>
<dbReference type="Pfam" id="PF20209">
    <property type="entry name" value="DUF6570"/>
    <property type="match status" value="1"/>
</dbReference>
<feature type="compositionally biased region" description="Acidic residues" evidence="1">
    <location>
        <begin position="492"/>
        <end position="504"/>
    </location>
</feature>